<dbReference type="PANTHER" id="PTHR10908:SF0">
    <property type="entry name" value="SEROTONIN N-ACETYLTRANSFERASE"/>
    <property type="match status" value="1"/>
</dbReference>
<keyword evidence="3" id="KW-0808">Transferase</keyword>
<dbReference type="EMBL" id="JADCUA010000047">
    <property type="protein sequence ID" value="KAH9828782.1"/>
    <property type="molecule type" value="Genomic_DNA"/>
</dbReference>
<keyword evidence="4" id="KW-0653">Protein transport</keyword>
<evidence type="ECO:0000313" key="7">
    <source>
        <dbReference type="EMBL" id="KAH9828782.1"/>
    </source>
</evidence>
<dbReference type="Pfam" id="PF04421">
    <property type="entry name" value="Mss4"/>
    <property type="match status" value="1"/>
</dbReference>
<dbReference type="RefSeq" id="XP_047772423.1">
    <property type="nucleotide sequence ID" value="XM_047925417.1"/>
</dbReference>
<keyword evidence="5" id="KW-0012">Acyltransferase</keyword>
<dbReference type="Gene3D" id="2.170.150.10">
    <property type="entry name" value="Metal Binding Protein, Guanine Nucleotide Exchange Factor, Chain A"/>
    <property type="match status" value="1"/>
</dbReference>
<evidence type="ECO:0000256" key="4">
    <source>
        <dbReference type="ARBA" id="ARBA00022927"/>
    </source>
</evidence>
<keyword evidence="8" id="KW-1185">Reference proteome</keyword>
<name>A0ABQ8JY54_9APHY</name>
<dbReference type="Pfam" id="PF00583">
    <property type="entry name" value="Acetyltransf_1"/>
    <property type="match status" value="1"/>
</dbReference>
<accession>A0ABQ8JY54</accession>
<reference evidence="7 8" key="1">
    <citation type="journal article" date="2021" name="Environ. Microbiol.">
        <title>Gene family expansions and transcriptome signatures uncover fungal adaptations to wood decay.</title>
        <authorList>
            <person name="Hage H."/>
            <person name="Miyauchi S."/>
            <person name="Viragh M."/>
            <person name="Drula E."/>
            <person name="Min B."/>
            <person name="Chaduli D."/>
            <person name="Navarro D."/>
            <person name="Favel A."/>
            <person name="Norest M."/>
            <person name="Lesage-Meessen L."/>
            <person name="Balint B."/>
            <person name="Merenyi Z."/>
            <person name="de Eugenio L."/>
            <person name="Morin E."/>
            <person name="Martinez A.T."/>
            <person name="Baldrian P."/>
            <person name="Stursova M."/>
            <person name="Martinez M.J."/>
            <person name="Novotny C."/>
            <person name="Magnuson J.K."/>
            <person name="Spatafora J.W."/>
            <person name="Maurice S."/>
            <person name="Pangilinan J."/>
            <person name="Andreopoulos W."/>
            <person name="LaButti K."/>
            <person name="Hundley H."/>
            <person name="Na H."/>
            <person name="Kuo A."/>
            <person name="Barry K."/>
            <person name="Lipzen A."/>
            <person name="Henrissat B."/>
            <person name="Riley R."/>
            <person name="Ahrendt S."/>
            <person name="Nagy L.G."/>
            <person name="Grigoriev I.V."/>
            <person name="Martin F."/>
            <person name="Rosso M.N."/>
        </authorList>
    </citation>
    <scope>NUCLEOTIDE SEQUENCE [LARGE SCALE GENOMIC DNA]</scope>
    <source>
        <strain evidence="7 8">CIRM-BRFM 1785</strain>
    </source>
</reference>
<feature type="domain" description="N-acetyltransferase" evidence="6">
    <location>
        <begin position="3"/>
        <end position="166"/>
    </location>
</feature>
<evidence type="ECO:0000256" key="5">
    <source>
        <dbReference type="ARBA" id="ARBA00023315"/>
    </source>
</evidence>
<organism evidence="7 8">
    <name type="scientific">Rhodofomes roseus</name>
    <dbReference type="NCBI Taxonomy" id="34475"/>
    <lineage>
        <taxon>Eukaryota</taxon>
        <taxon>Fungi</taxon>
        <taxon>Dikarya</taxon>
        <taxon>Basidiomycota</taxon>
        <taxon>Agaricomycotina</taxon>
        <taxon>Agaricomycetes</taxon>
        <taxon>Polyporales</taxon>
        <taxon>Rhodofomes</taxon>
    </lineage>
</organism>
<dbReference type="InterPro" id="IPR011323">
    <property type="entry name" value="Mss4/transl-control_tumour"/>
</dbReference>
<evidence type="ECO:0000313" key="8">
    <source>
        <dbReference type="Proteomes" id="UP000814176"/>
    </source>
</evidence>
<dbReference type="PROSITE" id="PS51186">
    <property type="entry name" value="GNAT"/>
    <property type="match status" value="1"/>
</dbReference>
<dbReference type="SUPFAM" id="SSF55729">
    <property type="entry name" value="Acyl-CoA N-acyltransferases (Nat)"/>
    <property type="match status" value="1"/>
</dbReference>
<comment type="caution">
    <text evidence="7">The sequence shown here is derived from an EMBL/GenBank/DDBJ whole genome shotgun (WGS) entry which is preliminary data.</text>
</comment>
<gene>
    <name evidence="7" type="ORF">C8Q71DRAFT_792441</name>
</gene>
<evidence type="ECO:0000259" key="6">
    <source>
        <dbReference type="PROSITE" id="PS51186"/>
    </source>
</evidence>
<dbReference type="InterPro" id="IPR051635">
    <property type="entry name" value="SNAT-like"/>
</dbReference>
<dbReference type="PROSITE" id="PS51796">
    <property type="entry name" value="MSS4"/>
    <property type="match status" value="1"/>
</dbReference>
<sequence>MSIFYDSLQEDEVEEAYNIEAAGYPPDEAASLDALKYRQTHVPDLFLGAYIAGVGIGRKLIGYVCATLSPASTLSHESMSTHIPGAPSVCIHSVCVAPTHRKQGIALGLLQEYLARLERTGTYERVLLITHEELRGLYERAGFEWIGPSPVTHGSQPWFEMQRELRAAPEPSAAEPIAPPSVPAGLWEALQRSATARNRPTGRALAAFPNGAQDLVVDDGQGALRNKNDLLCPREGCGSVILKNGVAALVERASVLMEPPEHTAASLLPPLPTPPGTANWWLVTPNAMTFENIGFSKGVVSEGKRLKLLSCADCDLGPLGWCEEGGSEFWLACSRVSYRD</sequence>
<keyword evidence="2" id="KW-0344">Guanine-nucleotide releasing factor</keyword>
<dbReference type="PANTHER" id="PTHR10908">
    <property type="entry name" value="SEROTONIN N-ACETYLTRANSFERASE"/>
    <property type="match status" value="1"/>
</dbReference>
<evidence type="ECO:0000256" key="2">
    <source>
        <dbReference type="ARBA" id="ARBA00022658"/>
    </source>
</evidence>
<evidence type="ECO:0000256" key="3">
    <source>
        <dbReference type="ARBA" id="ARBA00022679"/>
    </source>
</evidence>
<proteinExistence type="predicted"/>
<dbReference type="InterPro" id="IPR011057">
    <property type="entry name" value="Mss4-like_sf"/>
</dbReference>
<dbReference type="Proteomes" id="UP000814176">
    <property type="component" value="Unassembled WGS sequence"/>
</dbReference>
<dbReference type="InterPro" id="IPR007515">
    <property type="entry name" value="Mss4"/>
</dbReference>
<dbReference type="InterPro" id="IPR016181">
    <property type="entry name" value="Acyl_CoA_acyltransferase"/>
</dbReference>
<dbReference type="GeneID" id="72006149"/>
<dbReference type="InterPro" id="IPR000182">
    <property type="entry name" value="GNAT_dom"/>
</dbReference>
<dbReference type="SUPFAM" id="SSF51316">
    <property type="entry name" value="Mss4-like"/>
    <property type="match status" value="1"/>
</dbReference>
<evidence type="ECO:0000256" key="1">
    <source>
        <dbReference type="ARBA" id="ARBA00022448"/>
    </source>
</evidence>
<protein>
    <submittedName>
        <fullName evidence="7">Acyl-CoA N-acyltransferase</fullName>
    </submittedName>
</protein>
<keyword evidence="1" id="KW-0813">Transport</keyword>
<dbReference type="Gene3D" id="3.40.630.30">
    <property type="match status" value="1"/>
</dbReference>
<dbReference type="CDD" id="cd04301">
    <property type="entry name" value="NAT_SF"/>
    <property type="match status" value="1"/>
</dbReference>